<feature type="domain" description="ABC transporter" evidence="1">
    <location>
        <begin position="20"/>
        <end position="116"/>
    </location>
</feature>
<organism evidence="2 3">
    <name type="scientific">Desulfallas thermosapovorans DSM 6562</name>
    <dbReference type="NCBI Taxonomy" id="1121431"/>
    <lineage>
        <taxon>Bacteria</taxon>
        <taxon>Bacillati</taxon>
        <taxon>Bacillota</taxon>
        <taxon>Clostridia</taxon>
        <taxon>Eubacteriales</taxon>
        <taxon>Desulfallaceae</taxon>
        <taxon>Desulfallas</taxon>
    </lineage>
</organism>
<dbReference type="EMBL" id="VNHM01000002">
    <property type="protein sequence ID" value="TYO97444.1"/>
    <property type="molecule type" value="Genomic_DNA"/>
</dbReference>
<gene>
    <name evidence="2" type="ORF">LX24_00639</name>
</gene>
<dbReference type="PANTHER" id="PTHR42798">
    <property type="entry name" value="LIPOPROTEIN-RELEASING SYSTEM ATP-BINDING PROTEIN LOLD"/>
    <property type="match status" value="1"/>
</dbReference>
<evidence type="ECO:0000259" key="1">
    <source>
        <dbReference type="Pfam" id="PF00005"/>
    </source>
</evidence>
<protein>
    <submittedName>
        <fullName evidence="2">Putative ABC transport system ATP-binding protein</fullName>
    </submittedName>
</protein>
<keyword evidence="2" id="KW-0067">ATP-binding</keyword>
<dbReference type="Proteomes" id="UP000323166">
    <property type="component" value="Unassembled WGS sequence"/>
</dbReference>
<dbReference type="PANTHER" id="PTHR42798:SF2">
    <property type="entry name" value="ABC TRANSPORTER ATP-BINDING PROTEIN MG467-RELATED"/>
    <property type="match status" value="1"/>
</dbReference>
<evidence type="ECO:0000313" key="3">
    <source>
        <dbReference type="Proteomes" id="UP000323166"/>
    </source>
</evidence>
<sequence>MRLDRVTKTYNMGEIKVNALRETSLNVFQGEILVILGPSGPGKSTLLNIMGGMDLPTTGEMFFLNENLSRAGDKRLTYYRRNEIGFVFQFYNLIPDLTARENVELAADLVDEPLVVEDVRWRWSRWVSRFISV</sequence>
<dbReference type="InterPro" id="IPR003439">
    <property type="entry name" value="ABC_transporter-like_ATP-bd"/>
</dbReference>
<dbReference type="Pfam" id="PF00005">
    <property type="entry name" value="ABC_tran"/>
    <property type="match status" value="1"/>
</dbReference>
<keyword evidence="2" id="KW-0547">Nucleotide-binding</keyword>
<dbReference type="GO" id="GO:0005524">
    <property type="term" value="F:ATP binding"/>
    <property type="evidence" value="ECO:0007669"/>
    <property type="project" value="UniProtKB-KW"/>
</dbReference>
<accession>A0A5S4ZYW1</accession>
<dbReference type="Gene3D" id="3.40.50.300">
    <property type="entry name" value="P-loop containing nucleotide triphosphate hydrolases"/>
    <property type="match status" value="1"/>
</dbReference>
<comment type="caution">
    <text evidence="2">The sequence shown here is derived from an EMBL/GenBank/DDBJ whole genome shotgun (WGS) entry which is preliminary data.</text>
</comment>
<reference evidence="2 3" key="1">
    <citation type="submission" date="2019-07" db="EMBL/GenBank/DDBJ databases">
        <title>Genomic Encyclopedia of Type Strains, Phase I: the one thousand microbial genomes (KMG-I) project.</title>
        <authorList>
            <person name="Kyrpides N."/>
        </authorList>
    </citation>
    <scope>NUCLEOTIDE SEQUENCE [LARGE SCALE GENOMIC DNA]</scope>
    <source>
        <strain evidence="2 3">DSM 6562</strain>
    </source>
</reference>
<keyword evidence="3" id="KW-1185">Reference proteome</keyword>
<name>A0A5S4ZYW1_9FIRM</name>
<dbReference type="GO" id="GO:0016887">
    <property type="term" value="F:ATP hydrolysis activity"/>
    <property type="evidence" value="ECO:0007669"/>
    <property type="project" value="InterPro"/>
</dbReference>
<dbReference type="SUPFAM" id="SSF52540">
    <property type="entry name" value="P-loop containing nucleoside triphosphate hydrolases"/>
    <property type="match status" value="1"/>
</dbReference>
<dbReference type="AlphaFoldDB" id="A0A5S4ZYW1"/>
<proteinExistence type="predicted"/>
<evidence type="ECO:0000313" key="2">
    <source>
        <dbReference type="EMBL" id="TYO97444.1"/>
    </source>
</evidence>
<dbReference type="InterPro" id="IPR027417">
    <property type="entry name" value="P-loop_NTPase"/>
</dbReference>